<dbReference type="Proteomes" id="UP000831327">
    <property type="component" value="Chromosome"/>
</dbReference>
<evidence type="ECO:0000313" key="3">
    <source>
        <dbReference type="Proteomes" id="UP000831327"/>
    </source>
</evidence>
<gene>
    <name evidence="2" type="ORF">Rmf_15940</name>
</gene>
<feature type="region of interest" description="Disordered" evidence="1">
    <location>
        <begin position="33"/>
        <end position="58"/>
    </location>
</feature>
<name>A0ABM8HZF6_9PROT</name>
<reference evidence="2 3" key="1">
    <citation type="journal article" date="2016" name="Microbes Environ.">
        <title>Phylogenetically diverse aerobic anoxygenic phototrophic bacteria isolated from epilithic biofilms in Tama river, Japan.</title>
        <authorList>
            <person name="Hirose S."/>
            <person name="Matsuura K."/>
            <person name="Haruta S."/>
        </authorList>
    </citation>
    <scope>NUCLEOTIDE SEQUENCE [LARGE SCALE GENOMIC DNA]</scope>
    <source>
        <strain evidence="2 3">S08</strain>
    </source>
</reference>
<evidence type="ECO:0000313" key="2">
    <source>
        <dbReference type="EMBL" id="BDG71665.1"/>
    </source>
</evidence>
<keyword evidence="3" id="KW-1185">Reference proteome</keyword>
<dbReference type="EMBL" id="AP025637">
    <property type="protein sequence ID" value="BDG71665.1"/>
    <property type="molecule type" value="Genomic_DNA"/>
</dbReference>
<proteinExistence type="predicted"/>
<organism evidence="2 3">
    <name type="scientific">Roseomonas fluvialis</name>
    <dbReference type="NCBI Taxonomy" id="1750527"/>
    <lineage>
        <taxon>Bacteria</taxon>
        <taxon>Pseudomonadati</taxon>
        <taxon>Pseudomonadota</taxon>
        <taxon>Alphaproteobacteria</taxon>
        <taxon>Acetobacterales</taxon>
        <taxon>Roseomonadaceae</taxon>
        <taxon>Roseomonas</taxon>
    </lineage>
</organism>
<accession>A0ABM8HZF6</accession>
<sequence length="71" mass="7875">MHMVCDRMIDGIVGSGQVLIVRGVDMVGSTVHRHRGEGRREGNHQQCHEQQPDDVSKPPHAALLLQSAIPW</sequence>
<evidence type="ECO:0000256" key="1">
    <source>
        <dbReference type="SAM" id="MobiDB-lite"/>
    </source>
</evidence>
<protein>
    <submittedName>
        <fullName evidence="2">Uncharacterized protein</fullName>
    </submittedName>
</protein>
<feature type="compositionally biased region" description="Basic and acidic residues" evidence="1">
    <location>
        <begin position="38"/>
        <end position="57"/>
    </location>
</feature>